<dbReference type="STRING" id="96773.Tchl_2266"/>
<comment type="subcellular location">
    <subcellularLocation>
        <location evidence="1">Cell outer membrane</location>
    </subcellularLocation>
</comment>
<dbReference type="AlphaFoldDB" id="A0A1H5RXN3"/>
<dbReference type="PANTHER" id="PTHR36920">
    <property type="match status" value="1"/>
</dbReference>
<keyword evidence="3" id="KW-1185">Reference proteome</keyword>
<dbReference type="GO" id="GO:0055085">
    <property type="term" value="P:transmembrane transport"/>
    <property type="evidence" value="ECO:0007669"/>
    <property type="project" value="TreeGrafter"/>
</dbReference>
<dbReference type="Proteomes" id="UP000185739">
    <property type="component" value="Chromosome"/>
</dbReference>
<reference evidence="2 3" key="1">
    <citation type="submission" date="2016-12" db="EMBL/GenBank/DDBJ databases">
        <title>Complete genome sequence of Thauera chlorobenzoica, a Betaproteobacterium degrading haloaromatics anaerobically to CO2 and halides.</title>
        <authorList>
            <person name="Goris T."/>
            <person name="Mergelsberg M."/>
            <person name="Boll M."/>
        </authorList>
    </citation>
    <scope>NUCLEOTIDE SEQUENCE [LARGE SCALE GENOMIC DNA]</scope>
    <source>
        <strain evidence="2 3">3CB1</strain>
    </source>
</reference>
<evidence type="ECO:0000313" key="3">
    <source>
        <dbReference type="Proteomes" id="UP000185739"/>
    </source>
</evidence>
<gene>
    <name evidence="2" type="ORF">Tchl_2266</name>
</gene>
<dbReference type="EMBL" id="CP018839">
    <property type="protein sequence ID" value="APR05106.1"/>
    <property type="molecule type" value="Genomic_DNA"/>
</dbReference>
<accession>A0A1H5RXN3</accession>
<dbReference type="OrthoDB" id="9807574at2"/>
<dbReference type="InterPro" id="IPR005618">
    <property type="entry name" value="OMPW"/>
</dbReference>
<dbReference type="SUPFAM" id="SSF56925">
    <property type="entry name" value="OMPA-like"/>
    <property type="match status" value="1"/>
</dbReference>
<proteinExistence type="predicted"/>
<dbReference type="RefSeq" id="WP_075148520.1">
    <property type="nucleotide sequence ID" value="NZ_CP018839.1"/>
</dbReference>
<dbReference type="Gene3D" id="2.40.160.20">
    <property type="match status" value="1"/>
</dbReference>
<dbReference type="InterPro" id="IPR011250">
    <property type="entry name" value="OMP/PagP_B-barrel"/>
</dbReference>
<dbReference type="GO" id="GO:0044384">
    <property type="term" value="C:host outer membrane"/>
    <property type="evidence" value="ECO:0007669"/>
    <property type="project" value="InterPro"/>
</dbReference>
<dbReference type="PROSITE" id="PS00695">
    <property type="entry name" value="ENT_VIR_OMP_2"/>
    <property type="match status" value="1"/>
</dbReference>
<organism evidence="2 3">
    <name type="scientific">Thauera chlorobenzoica</name>
    <dbReference type="NCBI Taxonomy" id="96773"/>
    <lineage>
        <taxon>Bacteria</taxon>
        <taxon>Pseudomonadati</taxon>
        <taxon>Pseudomonadota</taxon>
        <taxon>Betaproteobacteria</taxon>
        <taxon>Rhodocyclales</taxon>
        <taxon>Zoogloeaceae</taxon>
        <taxon>Thauera</taxon>
    </lineage>
</organism>
<dbReference type="KEGG" id="tcl:Tchl_2266"/>
<protein>
    <submittedName>
        <fullName evidence="2">Porin superfamily protein</fullName>
    </submittedName>
</protein>
<dbReference type="GO" id="GO:0009279">
    <property type="term" value="C:cell outer membrane"/>
    <property type="evidence" value="ECO:0007669"/>
    <property type="project" value="UniProtKB-SubCell"/>
</dbReference>
<sequence>MKTGALLSSALALTLASPLAMAYQEGDFIVRTGAAVVAPQDDSSAVQVNASAVPGSKATIDNNTQLGLTLSYMLTDHVGIELLAATPFKHQVKVSGIAPGIDGRLAEFRHLPPTLSLQYFPLAPDSKWQPYIGAGINYTRFFDEDFSRAQHANGFSSLELDASWGLSLQLGTDYMITDRVMVNAALWYVDIDTTATARLGTDKVAVDVDVAPWVFMVGLGYRF</sequence>
<evidence type="ECO:0000256" key="1">
    <source>
        <dbReference type="ARBA" id="ARBA00004442"/>
    </source>
</evidence>
<evidence type="ECO:0000313" key="2">
    <source>
        <dbReference type="EMBL" id="APR05106.1"/>
    </source>
</evidence>
<dbReference type="PANTHER" id="PTHR36920:SF1">
    <property type="entry name" value="OUTER MEMBRANE PROTEIN W"/>
    <property type="match status" value="1"/>
</dbReference>
<dbReference type="Pfam" id="PF03922">
    <property type="entry name" value="OmpW"/>
    <property type="match status" value="1"/>
</dbReference>
<dbReference type="InterPro" id="IPR000758">
    <property type="entry name" value="Enterovir_OMP"/>
</dbReference>
<name>A0A1H5RXN3_9RHOO</name>